<keyword evidence="2" id="KW-1185">Reference proteome</keyword>
<comment type="caution">
    <text evidence="1">The sequence shown here is derived from an EMBL/GenBank/DDBJ whole genome shotgun (WGS) entry which is preliminary data.</text>
</comment>
<dbReference type="EMBL" id="QXTE01000050">
    <property type="protein sequence ID" value="TFK09681.1"/>
    <property type="molecule type" value="Genomic_DNA"/>
</dbReference>
<gene>
    <name evidence="1" type="ORF">DR999_PMT07253</name>
</gene>
<dbReference type="Proteomes" id="UP000297703">
    <property type="component" value="Unassembled WGS sequence"/>
</dbReference>
<protein>
    <submittedName>
        <fullName evidence="1">Headcase protein-like protein</fullName>
    </submittedName>
</protein>
<sequence length="126" mass="13452">MLGGLETKGHLWGGEVGENMGERSMGLPQGEQDEGGWVAGVCLYFYPSHLGSVSLSSYLPPTLVPASFPPFLLLFNLPLGSCPCPPLLLSNPLHPLVYALLLFCAYIPLQPLSLSLHPTTAPVSLH</sequence>
<evidence type="ECO:0000313" key="1">
    <source>
        <dbReference type="EMBL" id="TFK09681.1"/>
    </source>
</evidence>
<evidence type="ECO:0000313" key="2">
    <source>
        <dbReference type="Proteomes" id="UP000297703"/>
    </source>
</evidence>
<reference evidence="1 2" key="1">
    <citation type="submission" date="2019-04" db="EMBL/GenBank/DDBJ databases">
        <title>Draft genome of the big-headed turtle Platysternon megacephalum.</title>
        <authorList>
            <person name="Gong S."/>
        </authorList>
    </citation>
    <scope>NUCLEOTIDE SEQUENCE [LARGE SCALE GENOMIC DNA]</scope>
    <source>
        <strain evidence="1">DO16091913</strain>
        <tissue evidence="1">Muscle</tissue>
    </source>
</reference>
<accession>A0A4D9EE63</accession>
<proteinExistence type="predicted"/>
<name>A0A4D9EE63_9SAUR</name>
<dbReference type="AlphaFoldDB" id="A0A4D9EE63"/>
<organism evidence="1 2">
    <name type="scientific">Platysternon megacephalum</name>
    <name type="common">big-headed turtle</name>
    <dbReference type="NCBI Taxonomy" id="55544"/>
    <lineage>
        <taxon>Eukaryota</taxon>
        <taxon>Metazoa</taxon>
        <taxon>Chordata</taxon>
        <taxon>Craniata</taxon>
        <taxon>Vertebrata</taxon>
        <taxon>Euteleostomi</taxon>
        <taxon>Archelosauria</taxon>
        <taxon>Testudinata</taxon>
        <taxon>Testudines</taxon>
        <taxon>Cryptodira</taxon>
        <taxon>Durocryptodira</taxon>
        <taxon>Testudinoidea</taxon>
        <taxon>Platysternidae</taxon>
        <taxon>Platysternon</taxon>
    </lineage>
</organism>
<reference evidence="1 2" key="2">
    <citation type="submission" date="2019-04" db="EMBL/GenBank/DDBJ databases">
        <title>The genome sequence of big-headed turtle.</title>
        <authorList>
            <person name="Gong S."/>
        </authorList>
    </citation>
    <scope>NUCLEOTIDE SEQUENCE [LARGE SCALE GENOMIC DNA]</scope>
    <source>
        <strain evidence="1">DO16091913</strain>
        <tissue evidence="1">Muscle</tissue>
    </source>
</reference>